<dbReference type="GO" id="GO:0005694">
    <property type="term" value="C:chromosome"/>
    <property type="evidence" value="ECO:0007669"/>
    <property type="project" value="UniProtKB-SubCell"/>
</dbReference>
<accession>E1QNN7</accession>
<keyword evidence="3 5" id="KW-0963">Cytoplasm</keyword>
<organism evidence="6 7">
    <name type="scientific">Vulcanisaeta distributa (strain DSM 14429 / JCM 11212 / NBRC 100878 / IC-017)</name>
    <dbReference type="NCBI Taxonomy" id="572478"/>
    <lineage>
        <taxon>Archaea</taxon>
        <taxon>Thermoproteota</taxon>
        <taxon>Thermoprotei</taxon>
        <taxon>Thermoproteales</taxon>
        <taxon>Thermoproteaceae</taxon>
        <taxon>Vulcanisaeta</taxon>
    </lineage>
</organism>
<dbReference type="GO" id="GO:0003690">
    <property type="term" value="F:double-stranded DNA binding"/>
    <property type="evidence" value="ECO:0007669"/>
    <property type="project" value="UniProtKB-UniRule"/>
</dbReference>
<evidence type="ECO:0000256" key="1">
    <source>
        <dbReference type="ARBA" id="ARBA00022454"/>
    </source>
</evidence>
<dbReference type="Pfam" id="PF11520">
    <property type="entry name" value="Cren7"/>
    <property type="match status" value="1"/>
</dbReference>
<dbReference type="InterPro" id="IPR020906">
    <property type="entry name" value="dsDNA-bd_Cren7"/>
</dbReference>
<reference evidence="6 7" key="1">
    <citation type="journal article" date="2010" name="Stand. Genomic Sci.">
        <title>Complete genome sequence of Vulcanisaeta distributa type strain (IC-017).</title>
        <authorList>
            <person name="Mavromatis K."/>
            <person name="Sikorski J."/>
            <person name="Pabst E."/>
            <person name="Teshima H."/>
            <person name="Lapidus A."/>
            <person name="Lucas S."/>
            <person name="Nolan M."/>
            <person name="Glavina Del Rio T."/>
            <person name="Cheng J.F."/>
            <person name="Bruce D."/>
            <person name="Goodwin L."/>
            <person name="Pitluck S."/>
            <person name="Liolios K."/>
            <person name="Ivanova N."/>
            <person name="Mikhailova N."/>
            <person name="Pati A."/>
            <person name="Chen A."/>
            <person name="Palaniappan K."/>
            <person name="Land M."/>
            <person name="Hauser L."/>
            <person name="Chang Y.J."/>
            <person name="Jeffries C.D."/>
            <person name="Rohde M."/>
            <person name="Spring S."/>
            <person name="Goker M."/>
            <person name="Wirth R."/>
            <person name="Woyke T."/>
            <person name="Bristow J."/>
            <person name="Eisen J.A."/>
            <person name="Markowitz V."/>
            <person name="Hugenholtz P."/>
            <person name="Klenk H.P."/>
            <person name="Kyrpides N.C."/>
        </authorList>
    </citation>
    <scope>NUCLEOTIDE SEQUENCE [LARGE SCALE GENOMIC DNA]</scope>
    <source>
        <strain evidence="7">DSM 14429 / JCM 11212 / NBRC 100878 / IC-017</strain>
    </source>
</reference>
<comment type="function">
    <text evidence="5">A chromatin protein, binds double-stranded DNA without sequence specificity. Constrains negative DNA supercoils.</text>
</comment>
<keyword evidence="7" id="KW-1185">Reference proteome</keyword>
<dbReference type="RefSeq" id="WP_013337050.1">
    <property type="nucleotide sequence ID" value="NC_014537.1"/>
</dbReference>
<dbReference type="eggNOG" id="arCOG04114">
    <property type="taxonomic scope" value="Archaea"/>
</dbReference>
<dbReference type="EMBL" id="CP002100">
    <property type="protein sequence ID" value="ADN51325.1"/>
    <property type="molecule type" value="Genomic_DNA"/>
</dbReference>
<dbReference type="HOGENOM" id="CLU_192664_0_0_2"/>
<comment type="similarity">
    <text evidence="5">Belongs to the Cren7 family.</text>
</comment>
<reference evidence="7" key="2">
    <citation type="journal article" date="2010" name="Stand. Genomic Sci.">
        <title>Complete genome sequence of Vulcanisaeta distributa type strain (IC-017T).</title>
        <authorList>
            <person name="Mavromatis K."/>
            <person name="Sikorski J."/>
            <person name="Pabst E."/>
            <person name="Teshima H."/>
            <person name="Lapidus A."/>
            <person name="Lucas S."/>
            <person name="Nolan M."/>
            <person name="Glavina Del Rio T."/>
            <person name="Cheng J."/>
            <person name="Bruce D."/>
            <person name="Goodwin L."/>
            <person name="Pitluck S."/>
            <person name="Liolios K."/>
            <person name="Ivanova N."/>
            <person name="Mikhailova N."/>
            <person name="Pati A."/>
            <person name="Chen A."/>
            <person name="Palaniappan K."/>
            <person name="Land M."/>
            <person name="Hauser L."/>
            <person name="Chang Y."/>
            <person name="Jeffries C."/>
            <person name="Rohde M."/>
            <person name="Spring S."/>
            <person name="Goker M."/>
            <person name="Wirth R."/>
            <person name="Woyke T."/>
            <person name="Bristow J."/>
            <person name="Eisen J."/>
            <person name="Markowitz V."/>
            <person name="Hugenholtz P."/>
            <person name="Klenk H."/>
            <person name="Kyrpides N."/>
        </authorList>
    </citation>
    <scope>NUCLEOTIDE SEQUENCE [LARGE SCALE GENOMIC DNA]</scope>
    <source>
        <strain evidence="7">DSM 14429 / JCM 11212 / NBRC 100878 / IC-017</strain>
    </source>
</reference>
<name>E1QNN7_VULDI</name>
<dbReference type="Gene3D" id="2.30.30.610">
    <property type="entry name" value="Chromatin protein Cren7"/>
    <property type="match status" value="1"/>
</dbReference>
<evidence type="ECO:0000256" key="5">
    <source>
        <dbReference type="HAMAP-Rule" id="MF_01387"/>
    </source>
</evidence>
<gene>
    <name evidence="5" type="primary">creN7</name>
    <name evidence="6" type="ordered locus">Vdis_1953</name>
</gene>
<evidence type="ECO:0000313" key="7">
    <source>
        <dbReference type="Proteomes" id="UP000006681"/>
    </source>
</evidence>
<sequence length="67" mass="7710">MVKLEDLAKKEYEIEYEGSKYKLKPTKVWKVQPKGRKGFVMALFKLPTGKVVRKVVAKVDEQGNIIT</sequence>
<dbReference type="KEGG" id="vdi:Vdis_1953"/>
<evidence type="ECO:0000256" key="4">
    <source>
        <dbReference type="ARBA" id="ARBA00023125"/>
    </source>
</evidence>
<dbReference type="STRING" id="572478.Vdis_1953"/>
<protein>
    <recommendedName>
        <fullName evidence="5">Chromatin protein Cren7</fullName>
    </recommendedName>
</protein>
<dbReference type="InterPro" id="IPR038647">
    <property type="entry name" value="Cren7_sf"/>
</dbReference>
<proteinExistence type="inferred from homology"/>
<dbReference type="HAMAP" id="MF_01387">
    <property type="entry name" value="Chromatin_Cren7"/>
    <property type="match status" value="1"/>
</dbReference>
<comment type="PTM">
    <text evidence="5">Methylated at multiple sites, to varying extents.</text>
</comment>
<dbReference type="AlphaFoldDB" id="E1QNN7"/>
<evidence type="ECO:0000256" key="3">
    <source>
        <dbReference type="ARBA" id="ARBA00022490"/>
    </source>
</evidence>
<evidence type="ECO:0000313" key="6">
    <source>
        <dbReference type="EMBL" id="ADN51325.1"/>
    </source>
</evidence>
<dbReference type="Proteomes" id="UP000006681">
    <property type="component" value="Chromosome"/>
</dbReference>
<dbReference type="GeneID" id="9752902"/>
<dbReference type="GO" id="GO:0005737">
    <property type="term" value="C:cytoplasm"/>
    <property type="evidence" value="ECO:0007669"/>
    <property type="project" value="UniProtKB-SubCell"/>
</dbReference>
<comment type="subunit">
    <text evidence="5">Monomer.</text>
</comment>
<keyword evidence="4 5" id="KW-0238">DNA-binding</keyword>
<evidence type="ECO:0000256" key="2">
    <source>
        <dbReference type="ARBA" id="ARBA00022481"/>
    </source>
</evidence>
<keyword evidence="1 5" id="KW-0158">Chromosome</keyword>
<dbReference type="OrthoDB" id="38142at2157"/>
<comment type="subcellular location">
    <subcellularLocation>
        <location evidence="5">Chromosome</location>
    </subcellularLocation>
    <subcellularLocation>
        <location evidence="5">Cytoplasm</location>
    </subcellularLocation>
</comment>
<keyword evidence="2 5" id="KW-0488">Methylation</keyword>